<dbReference type="Pfam" id="PF05043">
    <property type="entry name" value="Mga"/>
    <property type="match status" value="1"/>
</dbReference>
<gene>
    <name evidence="4" type="ORF">P7D85_20340</name>
</gene>
<dbReference type="EMBL" id="JARPYI010000016">
    <property type="protein sequence ID" value="MDT2602114.1"/>
    <property type="molecule type" value="Genomic_DNA"/>
</dbReference>
<evidence type="ECO:0000256" key="1">
    <source>
        <dbReference type="ARBA" id="ARBA00023015"/>
    </source>
</evidence>
<keyword evidence="5" id="KW-1185">Reference proteome</keyword>
<proteinExistence type="predicted"/>
<name>A0ABU3F4R6_9ENTE</name>
<dbReference type="Proteomes" id="UP001252875">
    <property type="component" value="Unassembled WGS sequence"/>
</dbReference>
<evidence type="ECO:0000313" key="5">
    <source>
        <dbReference type="Proteomes" id="UP001252875"/>
    </source>
</evidence>
<evidence type="ECO:0000256" key="2">
    <source>
        <dbReference type="ARBA" id="ARBA00023163"/>
    </source>
</evidence>
<reference evidence="4 5" key="1">
    <citation type="submission" date="2023-03" db="EMBL/GenBank/DDBJ databases">
        <authorList>
            <person name="Shen W."/>
            <person name="Cai J."/>
        </authorList>
    </citation>
    <scope>NUCLEOTIDE SEQUENCE [LARGE SCALE GENOMIC DNA]</scope>
    <source>
        <strain evidence="4 5">D6-4</strain>
    </source>
</reference>
<dbReference type="PANTHER" id="PTHR30185:SF12">
    <property type="entry name" value="TRANSCRIPTIONAL REGULATOR MANR"/>
    <property type="match status" value="1"/>
</dbReference>
<sequence>MNLRGLMKKDNMRRLRIIEMLYFAKEPLSSDQFMDELGCSLPVLLNDLRFLTGDDLPFSINKDKRLYSIEFADNASIDAVYSYMIRSNLEYQIIECLLFEENESIQTTAKQLNCSSSNMQRYLITTRELLAEWDLELLKRPLMIKGDELAIRHFYYIFFKEARVPFSNYKFSLRLVKAVDQLIRQILIDNEIKNNMNLHFRLMHSFLIALRRLNKNHKIKRLYKDSGLVIPKAKELPRLVRLIRQETDLNFTETDLKECLWPLFSHQLILNRNQQSIVHKKNKNLASFYETHHFLLEEVNNLLTVPLSQEEMVEAMRLLGNELFCFYPDKCPLEIVQESDRLIMNLMDKKYSPELRRLENVIRDFLIPQEKEDFLPLYLGCLVTAINNIFQRLTNFDKHIRVLLLSDASNSHERFWQSIFPAYIKGSVIYEYFETPYILQQQLTRLTKNYDLIVTNVTMTGLRSACPVIAINAYPTARDFDRIQNFINDFDLLPSRKELSNELTPTIETRKSASIATD</sequence>
<feature type="domain" description="Mga helix-turn-helix" evidence="3">
    <location>
        <begin position="73"/>
        <end position="159"/>
    </location>
</feature>
<dbReference type="InterPro" id="IPR050661">
    <property type="entry name" value="BglG_antiterminators"/>
</dbReference>
<keyword evidence="2" id="KW-0804">Transcription</keyword>
<dbReference type="RefSeq" id="WP_311821517.1">
    <property type="nucleotide sequence ID" value="NZ_JARPYF010000001.1"/>
</dbReference>
<accession>A0ABU3F4R6</accession>
<comment type="caution">
    <text evidence="4">The sequence shown here is derived from an EMBL/GenBank/DDBJ whole genome shotgun (WGS) entry which is preliminary data.</text>
</comment>
<evidence type="ECO:0000313" key="4">
    <source>
        <dbReference type="EMBL" id="MDT2602114.1"/>
    </source>
</evidence>
<dbReference type="PANTHER" id="PTHR30185">
    <property type="entry name" value="CRYPTIC BETA-GLUCOSIDE BGL OPERON ANTITERMINATOR"/>
    <property type="match status" value="1"/>
</dbReference>
<dbReference type="InterPro" id="IPR007737">
    <property type="entry name" value="Mga_HTH"/>
</dbReference>
<organism evidence="4 5">
    <name type="scientific">Enterococcus hulanensis</name>
    <dbReference type="NCBI Taxonomy" id="2559929"/>
    <lineage>
        <taxon>Bacteria</taxon>
        <taxon>Bacillati</taxon>
        <taxon>Bacillota</taxon>
        <taxon>Bacilli</taxon>
        <taxon>Lactobacillales</taxon>
        <taxon>Enterococcaceae</taxon>
        <taxon>Enterococcus</taxon>
    </lineage>
</organism>
<protein>
    <submittedName>
        <fullName evidence="4">Helix-turn-helix domain-containing protein</fullName>
    </submittedName>
</protein>
<evidence type="ECO:0000259" key="3">
    <source>
        <dbReference type="Pfam" id="PF05043"/>
    </source>
</evidence>
<keyword evidence="1" id="KW-0805">Transcription regulation</keyword>